<organism evidence="1 2">
    <name type="scientific">Acrobeloides nanus</name>
    <dbReference type="NCBI Taxonomy" id="290746"/>
    <lineage>
        <taxon>Eukaryota</taxon>
        <taxon>Metazoa</taxon>
        <taxon>Ecdysozoa</taxon>
        <taxon>Nematoda</taxon>
        <taxon>Chromadorea</taxon>
        <taxon>Rhabditida</taxon>
        <taxon>Tylenchina</taxon>
        <taxon>Cephalobomorpha</taxon>
        <taxon>Cephaloboidea</taxon>
        <taxon>Cephalobidae</taxon>
        <taxon>Acrobeloides</taxon>
    </lineage>
</organism>
<keyword evidence="1" id="KW-1185">Reference proteome</keyword>
<accession>A0A914C424</accession>
<reference evidence="2" key="1">
    <citation type="submission" date="2022-11" db="UniProtKB">
        <authorList>
            <consortium name="WormBaseParasite"/>
        </authorList>
    </citation>
    <scope>IDENTIFICATION</scope>
</reference>
<dbReference type="InterPro" id="IPR016187">
    <property type="entry name" value="CTDL_fold"/>
</dbReference>
<dbReference type="InterPro" id="IPR016186">
    <property type="entry name" value="C-type_lectin-like/link_sf"/>
</dbReference>
<sequence length="91" mass="10064">MAINAPPYKCGDGYCEESICTGGKNGCYYYGSCIQGQCIYWDISVKQWKDAKTICHDAGATLVAIPNQEFQEEIYGNNHKGSTQVIQVLCE</sequence>
<evidence type="ECO:0000313" key="2">
    <source>
        <dbReference type="WBParaSite" id="ACRNAN_Path_241.g893.t1"/>
    </source>
</evidence>
<dbReference type="WBParaSite" id="ACRNAN_Path_241.g893.t1">
    <property type="protein sequence ID" value="ACRNAN_Path_241.g893.t1"/>
    <property type="gene ID" value="ACRNAN_Path_241.g893"/>
</dbReference>
<evidence type="ECO:0000313" key="1">
    <source>
        <dbReference type="Proteomes" id="UP000887540"/>
    </source>
</evidence>
<dbReference type="Gene3D" id="3.10.100.10">
    <property type="entry name" value="Mannose-Binding Protein A, subunit A"/>
    <property type="match status" value="1"/>
</dbReference>
<dbReference type="SUPFAM" id="SSF56436">
    <property type="entry name" value="C-type lectin-like"/>
    <property type="match status" value="1"/>
</dbReference>
<dbReference type="Proteomes" id="UP000887540">
    <property type="component" value="Unplaced"/>
</dbReference>
<dbReference type="AlphaFoldDB" id="A0A914C424"/>
<proteinExistence type="predicted"/>
<name>A0A914C424_9BILA</name>
<protein>
    <submittedName>
        <fullName evidence="2">C-type lectin domain-containing protein</fullName>
    </submittedName>
</protein>